<keyword evidence="2" id="KW-0963">Cytoplasm</keyword>
<dbReference type="PROSITE" id="PS51450">
    <property type="entry name" value="LRR"/>
    <property type="match status" value="2"/>
</dbReference>
<dbReference type="GO" id="GO:0034451">
    <property type="term" value="C:centriolar satellite"/>
    <property type="evidence" value="ECO:0007669"/>
    <property type="project" value="UniProtKB-ARBA"/>
</dbReference>
<dbReference type="PANTHER" id="PTHR23311">
    <property type="entry name" value="HEAT SHOCK REGULATED 2"/>
    <property type="match status" value="1"/>
</dbReference>
<dbReference type="AlphaFoldDB" id="A0A8K0A688"/>
<evidence type="ECO:0000256" key="7">
    <source>
        <dbReference type="ARBA" id="ARBA00061023"/>
    </source>
</evidence>
<dbReference type="FunFam" id="3.80.10.10:FF:000489">
    <property type="entry name" value="Centrosomal protein of 72 kDa"/>
    <property type="match status" value="1"/>
</dbReference>
<dbReference type="Pfam" id="PF14580">
    <property type="entry name" value="LRR_9"/>
    <property type="match status" value="1"/>
</dbReference>
<evidence type="ECO:0000256" key="3">
    <source>
        <dbReference type="ARBA" id="ARBA00022614"/>
    </source>
</evidence>
<evidence type="ECO:0000256" key="2">
    <source>
        <dbReference type="ARBA" id="ARBA00022490"/>
    </source>
</evidence>
<evidence type="ECO:0000256" key="8">
    <source>
        <dbReference type="ARBA" id="ARBA00070210"/>
    </source>
</evidence>
<dbReference type="InterPro" id="IPR055320">
    <property type="entry name" value="CEP72-like"/>
</dbReference>
<evidence type="ECO:0000256" key="1">
    <source>
        <dbReference type="ARBA" id="ARBA00004300"/>
    </source>
</evidence>
<evidence type="ECO:0000313" key="11">
    <source>
        <dbReference type="EMBL" id="CAH1268797.1"/>
    </source>
</evidence>
<evidence type="ECO:0000256" key="9">
    <source>
        <dbReference type="SAM" id="Coils"/>
    </source>
</evidence>
<proteinExistence type="inferred from homology"/>
<dbReference type="Proteomes" id="UP000838412">
    <property type="component" value="Chromosome 7"/>
</dbReference>
<dbReference type="EMBL" id="OV696692">
    <property type="protein sequence ID" value="CAH1268797.1"/>
    <property type="molecule type" value="Genomic_DNA"/>
</dbReference>
<dbReference type="SUPFAM" id="SSF52058">
    <property type="entry name" value="L domain-like"/>
    <property type="match status" value="1"/>
</dbReference>
<gene>
    <name evidence="11" type="primary">CEP72</name>
    <name evidence="11" type="ORF">BLAG_LOCUS21608</name>
</gene>
<keyword evidence="12" id="KW-1185">Reference proteome</keyword>
<evidence type="ECO:0000256" key="4">
    <source>
        <dbReference type="ARBA" id="ARBA00022737"/>
    </source>
</evidence>
<keyword evidence="3" id="KW-0433">Leucine-rich repeat</keyword>
<evidence type="ECO:0000256" key="5">
    <source>
        <dbReference type="ARBA" id="ARBA00023054"/>
    </source>
</evidence>
<dbReference type="OrthoDB" id="676979at2759"/>
<comment type="subcellular location">
    <subcellularLocation>
        <location evidence="1">Cytoplasm</location>
        <location evidence="1">Cytoskeleton</location>
        <location evidence="1">Microtubule organizing center</location>
        <location evidence="1">Centrosome</location>
    </subcellularLocation>
</comment>
<keyword evidence="6" id="KW-0206">Cytoskeleton</keyword>
<feature type="compositionally biased region" description="Polar residues" evidence="10">
    <location>
        <begin position="371"/>
        <end position="395"/>
    </location>
</feature>
<keyword evidence="5 9" id="KW-0175">Coiled coil</keyword>
<evidence type="ECO:0000256" key="6">
    <source>
        <dbReference type="ARBA" id="ARBA00023212"/>
    </source>
</evidence>
<feature type="region of interest" description="Disordered" evidence="10">
    <location>
        <begin position="207"/>
        <end position="304"/>
    </location>
</feature>
<feature type="compositionally biased region" description="Polar residues" evidence="10">
    <location>
        <begin position="259"/>
        <end position="276"/>
    </location>
</feature>
<dbReference type="InterPro" id="IPR001611">
    <property type="entry name" value="Leu-rich_rpt"/>
</dbReference>
<dbReference type="Gene3D" id="3.80.10.10">
    <property type="entry name" value="Ribonuclease Inhibitor"/>
    <property type="match status" value="1"/>
</dbReference>
<comment type="similarity">
    <text evidence="7">Belongs to the CEP72 family.</text>
</comment>
<organism evidence="11 12">
    <name type="scientific">Branchiostoma lanceolatum</name>
    <name type="common">Common lancelet</name>
    <name type="synonym">Amphioxus lanceolatum</name>
    <dbReference type="NCBI Taxonomy" id="7740"/>
    <lineage>
        <taxon>Eukaryota</taxon>
        <taxon>Metazoa</taxon>
        <taxon>Chordata</taxon>
        <taxon>Cephalochordata</taxon>
        <taxon>Leptocardii</taxon>
        <taxon>Amphioxiformes</taxon>
        <taxon>Branchiostomatidae</taxon>
        <taxon>Branchiostoma</taxon>
    </lineage>
</organism>
<accession>A0A8K0A688</accession>
<reference evidence="11" key="1">
    <citation type="submission" date="2022-01" db="EMBL/GenBank/DDBJ databases">
        <authorList>
            <person name="Braso-Vives M."/>
        </authorList>
    </citation>
    <scope>NUCLEOTIDE SEQUENCE</scope>
</reference>
<evidence type="ECO:0000256" key="10">
    <source>
        <dbReference type="SAM" id="MobiDB-lite"/>
    </source>
</evidence>
<keyword evidence="4" id="KW-0677">Repeat</keyword>
<sequence length="657" mass="74429">MALKITEDWVRERVELNHDKLDDVRSLSLPGTYHEKITELGTALEGFSRLKHLDLSRNALHSLEGLTLLRMLEKLNLYYNNIATLKELFRLRSNQHLQELDLRLNPVAKNEPDYRLFLVHMLPNLRRLDDRPVRDTERKAALLHFSSEQAVDFAEQTPSADVTAGRPTHPRAGYVKGLYSTALHNDDNEVLDLMVRTDWQPGQPVGITGSCAKAADSQEYTRQDKHLMSQQTPDEGDDYLLSSTYPTSLDVHPMPQPAILQSQGQPSQPSTAGQIPSSPPKSILNTPGSCLSRDPGTCQPRDRGRVKFADEMVRSAADPNLKFKDELEAYTKFTSHGLFTPAPDCTQIEEHLTVPVGHQPTRRSATESRDQPYSQLQPSSKMYSQSQPALQNCNRSKPMVQAHSQSQPLLEPSSEHLPQSDQEMAGETAACDDVIRSEFMDQLLTVVDKYWNGSGSLHKHQKFQGLAKNMMADFVSKCTSKYQNEFHRLNEEMAAFAEENIKLRGRLSSNGEDKLRSKVEEEQKNVEALRGSLQQALEEGELLKKRLFTMETSASSQSQKADDCRRIGEQNNQLTQELSSLKLQLVNYKKMQELTSMLQESHKSLVTTNEHLLKELEETRQHHQHEVEQLHWSYDQLKRSSELGSSATSYGQHNGIL</sequence>
<name>A0A8K0A688_BRALA</name>
<feature type="coiled-coil region" evidence="9">
    <location>
        <begin position="479"/>
        <end position="633"/>
    </location>
</feature>
<feature type="region of interest" description="Disordered" evidence="10">
    <location>
        <begin position="357"/>
        <end position="424"/>
    </location>
</feature>
<dbReference type="PANTHER" id="PTHR23311:SF5">
    <property type="entry name" value="CENTROSOMAL PROTEIN OF 72 KDA"/>
    <property type="match status" value="1"/>
</dbReference>
<dbReference type="InterPro" id="IPR032675">
    <property type="entry name" value="LRR_dom_sf"/>
</dbReference>
<protein>
    <recommendedName>
        <fullName evidence="8">Centrosomal protein of 72 kDa</fullName>
    </recommendedName>
</protein>
<evidence type="ECO:0000313" key="12">
    <source>
        <dbReference type="Proteomes" id="UP000838412"/>
    </source>
</evidence>